<evidence type="ECO:0000256" key="1">
    <source>
        <dbReference type="SAM" id="MobiDB-lite"/>
    </source>
</evidence>
<organism evidence="2 3">
    <name type="scientific">Nocardia sputorum</name>
    <dbReference type="NCBI Taxonomy" id="2984338"/>
    <lineage>
        <taxon>Bacteria</taxon>
        <taxon>Bacillati</taxon>
        <taxon>Actinomycetota</taxon>
        <taxon>Actinomycetes</taxon>
        <taxon>Mycobacteriales</taxon>
        <taxon>Nocardiaceae</taxon>
        <taxon>Nocardia</taxon>
    </lineage>
</organism>
<reference evidence="2 3" key="1">
    <citation type="submission" date="2022-11" db="EMBL/GenBank/DDBJ databases">
        <title>Genome Sequencing of Nocardia sp. ON39_IFM12276 and assembly.</title>
        <authorList>
            <person name="Shimojima M."/>
            <person name="Toyokawa M."/>
            <person name="Uesaka K."/>
        </authorList>
    </citation>
    <scope>NUCLEOTIDE SEQUENCE [LARGE SCALE GENOMIC DNA]</scope>
    <source>
        <strain evidence="2 3">IFM 12276</strain>
    </source>
</reference>
<keyword evidence="3" id="KW-1185">Reference proteome</keyword>
<accession>A0ABM8CQR9</accession>
<evidence type="ECO:0000313" key="2">
    <source>
        <dbReference type="EMBL" id="BDT97313.1"/>
    </source>
</evidence>
<dbReference type="Proteomes" id="UP001317870">
    <property type="component" value="Chromosome"/>
</dbReference>
<feature type="region of interest" description="Disordered" evidence="1">
    <location>
        <begin position="1"/>
        <end position="24"/>
    </location>
</feature>
<name>A0ABM8CQR9_9NOCA</name>
<protein>
    <submittedName>
        <fullName evidence="2">Uncharacterized protein</fullName>
    </submittedName>
</protein>
<gene>
    <name evidence="2" type="ORF">IFM12276_03420</name>
</gene>
<evidence type="ECO:0000313" key="3">
    <source>
        <dbReference type="Proteomes" id="UP001317870"/>
    </source>
</evidence>
<sequence length="119" mass="12369">MPDAGLLLGRGGVPALPGVTGGPQNATERALATLSNRKSAEAGSQAVSITCPASRGHLGHRAWIDDARAVLRAVAAGRSTPEERQRYATRRNTTGTAAPDTGIPTPPKPPQKRDRGISR</sequence>
<proteinExistence type="predicted"/>
<dbReference type="EMBL" id="AP026978">
    <property type="protein sequence ID" value="BDT97313.1"/>
    <property type="molecule type" value="Genomic_DNA"/>
</dbReference>
<feature type="region of interest" description="Disordered" evidence="1">
    <location>
        <begin position="75"/>
        <end position="119"/>
    </location>
</feature>